<feature type="domain" description="Acyltransferase 3" evidence="2">
    <location>
        <begin position="22"/>
        <end position="384"/>
    </location>
</feature>
<gene>
    <name evidence="3" type="ORF">DFR42_1011083</name>
</gene>
<dbReference type="GO" id="GO:0016020">
    <property type="term" value="C:membrane"/>
    <property type="evidence" value="ECO:0007669"/>
    <property type="project" value="TreeGrafter"/>
</dbReference>
<organism evidence="3 4">
    <name type="scientific">Undibacterium pigrum</name>
    <dbReference type="NCBI Taxonomy" id="401470"/>
    <lineage>
        <taxon>Bacteria</taxon>
        <taxon>Pseudomonadati</taxon>
        <taxon>Pseudomonadota</taxon>
        <taxon>Betaproteobacteria</taxon>
        <taxon>Burkholderiales</taxon>
        <taxon>Oxalobacteraceae</taxon>
        <taxon>Undibacterium</taxon>
    </lineage>
</organism>
<proteinExistence type="predicted"/>
<feature type="transmembrane region" description="Helical" evidence="1">
    <location>
        <begin position="29"/>
        <end position="48"/>
    </location>
</feature>
<feature type="transmembrane region" description="Helical" evidence="1">
    <location>
        <begin position="333"/>
        <end position="352"/>
    </location>
</feature>
<feature type="transmembrane region" description="Helical" evidence="1">
    <location>
        <begin position="293"/>
        <end position="312"/>
    </location>
</feature>
<dbReference type="Proteomes" id="UP000247792">
    <property type="component" value="Unassembled WGS sequence"/>
</dbReference>
<evidence type="ECO:0000256" key="1">
    <source>
        <dbReference type="SAM" id="Phobius"/>
    </source>
</evidence>
<dbReference type="PANTHER" id="PTHR23028:SF53">
    <property type="entry name" value="ACYL_TRANSF_3 DOMAIN-CONTAINING PROTEIN"/>
    <property type="match status" value="1"/>
</dbReference>
<dbReference type="EMBL" id="QJKB01000001">
    <property type="protein sequence ID" value="PXX47502.1"/>
    <property type="molecule type" value="Genomic_DNA"/>
</dbReference>
<feature type="transmembrane region" description="Helical" evidence="1">
    <location>
        <begin position="364"/>
        <end position="385"/>
    </location>
</feature>
<dbReference type="InterPro" id="IPR002656">
    <property type="entry name" value="Acyl_transf_3_dom"/>
</dbReference>
<keyword evidence="1" id="KW-1133">Transmembrane helix</keyword>
<reference evidence="3 4" key="1">
    <citation type="submission" date="2018-05" db="EMBL/GenBank/DDBJ databases">
        <title>Genomic Encyclopedia of Type Strains, Phase IV (KMG-IV): sequencing the most valuable type-strain genomes for metagenomic binning, comparative biology and taxonomic classification.</title>
        <authorList>
            <person name="Goeker M."/>
        </authorList>
    </citation>
    <scope>NUCLEOTIDE SEQUENCE [LARGE SCALE GENOMIC DNA]</scope>
    <source>
        <strain evidence="3 4">DSM 19792</strain>
    </source>
</reference>
<dbReference type="Pfam" id="PF01757">
    <property type="entry name" value="Acyl_transf_3"/>
    <property type="match status" value="1"/>
</dbReference>
<dbReference type="PANTHER" id="PTHR23028">
    <property type="entry name" value="ACETYLTRANSFERASE"/>
    <property type="match status" value="1"/>
</dbReference>
<sequence>MTLTTSVTSQNPALPVHRMHLPFLDGMRALAALWVMLGHSHLFAYGWLNHSNALMRPLNVLLYLHLAVVVFLVLSGFCLALPVVLNGLQLRVSYREFLKSRALRILPPYFATLILILIVNYFFPIATWARNASGLTSTIPWQVFAVNFSLMQDFFPQLNTINGPFWSIATEWHLYMFFPAIIVLLRRFGASLLLVLATAIAWCLVWLSEHPPIFFHEHQISILYPPYFIFLFVMGIFAAWLVYGQHSQEKVKKRARIFSIVAALFFVYFLYLMEKFSIHDMKSAGAFFERIKVIDSSFAIVVAASLALLARSSSRNWIKRFLEQKLLTGLGKFSYSLYLVHIPIFAVVHHYIEEMHLPTNLQHLHFILLSVAGTILTLGFAWGFAKIFETRLWLRALNYFWNFKNRGLVQV</sequence>
<evidence type="ECO:0000313" key="4">
    <source>
        <dbReference type="Proteomes" id="UP000247792"/>
    </source>
</evidence>
<comment type="caution">
    <text evidence="3">The sequence shown here is derived from an EMBL/GenBank/DDBJ whole genome shotgun (WGS) entry which is preliminary data.</text>
</comment>
<keyword evidence="4" id="KW-1185">Reference proteome</keyword>
<feature type="transmembrane region" description="Helical" evidence="1">
    <location>
        <begin position="60"/>
        <end position="85"/>
    </location>
</feature>
<feature type="transmembrane region" description="Helical" evidence="1">
    <location>
        <begin position="192"/>
        <end position="208"/>
    </location>
</feature>
<dbReference type="GO" id="GO:0009103">
    <property type="term" value="P:lipopolysaccharide biosynthetic process"/>
    <property type="evidence" value="ECO:0007669"/>
    <property type="project" value="TreeGrafter"/>
</dbReference>
<evidence type="ECO:0000313" key="3">
    <source>
        <dbReference type="EMBL" id="PXX47502.1"/>
    </source>
</evidence>
<protein>
    <submittedName>
        <fullName evidence="3">Peptidoglycan/LPS O-acetylase OafA/YrhL</fullName>
    </submittedName>
</protein>
<dbReference type="InterPro" id="IPR050879">
    <property type="entry name" value="Acyltransferase_3"/>
</dbReference>
<dbReference type="GO" id="GO:0016747">
    <property type="term" value="F:acyltransferase activity, transferring groups other than amino-acyl groups"/>
    <property type="evidence" value="ECO:0007669"/>
    <property type="project" value="InterPro"/>
</dbReference>
<feature type="transmembrane region" description="Helical" evidence="1">
    <location>
        <begin position="106"/>
        <end position="123"/>
    </location>
</feature>
<keyword evidence="1" id="KW-0472">Membrane</keyword>
<accession>A0A318JK53</accession>
<name>A0A318JK53_9BURK</name>
<dbReference type="AlphaFoldDB" id="A0A318JK53"/>
<feature type="transmembrane region" description="Helical" evidence="1">
    <location>
        <begin position="255"/>
        <end position="273"/>
    </location>
</feature>
<keyword evidence="1" id="KW-0812">Transmembrane</keyword>
<feature type="transmembrane region" description="Helical" evidence="1">
    <location>
        <begin position="165"/>
        <end position="185"/>
    </location>
</feature>
<dbReference type="OrthoDB" id="9814807at2"/>
<feature type="transmembrane region" description="Helical" evidence="1">
    <location>
        <begin position="220"/>
        <end position="243"/>
    </location>
</feature>
<evidence type="ECO:0000259" key="2">
    <source>
        <dbReference type="Pfam" id="PF01757"/>
    </source>
</evidence>
<dbReference type="RefSeq" id="WP_110253867.1">
    <property type="nucleotide sequence ID" value="NZ_QJKB01000001.1"/>
</dbReference>